<evidence type="ECO:0000313" key="2">
    <source>
        <dbReference type="EMBL" id="PRQ41179.1"/>
    </source>
</evidence>
<dbReference type="PANTHER" id="PTHR36714">
    <property type="entry name" value="T23E23.1"/>
    <property type="match status" value="1"/>
</dbReference>
<dbReference type="Gramene" id="PRQ41179">
    <property type="protein sequence ID" value="PRQ41179"/>
    <property type="gene ID" value="RchiOBHm_Chr4g0444091"/>
</dbReference>
<organism evidence="2 3">
    <name type="scientific">Rosa chinensis</name>
    <name type="common">China rose</name>
    <dbReference type="NCBI Taxonomy" id="74649"/>
    <lineage>
        <taxon>Eukaryota</taxon>
        <taxon>Viridiplantae</taxon>
        <taxon>Streptophyta</taxon>
        <taxon>Embryophyta</taxon>
        <taxon>Tracheophyta</taxon>
        <taxon>Spermatophyta</taxon>
        <taxon>Magnoliopsida</taxon>
        <taxon>eudicotyledons</taxon>
        <taxon>Gunneridae</taxon>
        <taxon>Pentapetalae</taxon>
        <taxon>rosids</taxon>
        <taxon>fabids</taxon>
        <taxon>Rosales</taxon>
        <taxon>Rosaceae</taxon>
        <taxon>Rosoideae</taxon>
        <taxon>Rosoideae incertae sedis</taxon>
        <taxon>Rosa</taxon>
    </lineage>
</organism>
<feature type="transmembrane region" description="Helical" evidence="1">
    <location>
        <begin position="104"/>
        <end position="122"/>
    </location>
</feature>
<keyword evidence="1" id="KW-1133">Transmembrane helix</keyword>
<dbReference type="Proteomes" id="UP000238479">
    <property type="component" value="Chromosome 4"/>
</dbReference>
<keyword evidence="3" id="KW-1185">Reference proteome</keyword>
<keyword evidence="1" id="KW-0472">Membrane</keyword>
<proteinExistence type="predicted"/>
<sequence>MKNPIELEQIKPWFLGTIGIMGSAMKILLGNLNFITFNLITSFPLFCMMKFIPRSPYDFWQPSFIMEASLELRRLITHPGTLKSSIPSIQDWTIRVLDAWLFDMIKFLVALTSIYSASIFYTTSVGKSMSLRYLVQSSVTKIWWPEPIITYFSLSLISSIFLEGFRHWLRARPTNLYLIILQFFVPFVAVAKWLEFKALTNVAVVVSVLEDNIRGPFEAYSTSSELSRGNRLRGLVLIILHSSVLSGLKNLFKWSFSSIPAYHFIQNILYCLQWIMFWVVFTIYYYDCKNRHKSLS</sequence>
<feature type="transmembrane region" description="Helical" evidence="1">
    <location>
        <begin position="264"/>
        <end position="286"/>
    </location>
</feature>
<feature type="transmembrane region" description="Helical" evidence="1">
    <location>
        <begin position="232"/>
        <end position="252"/>
    </location>
</feature>
<name>A0A2P6R4A0_ROSCH</name>
<feature type="transmembrane region" description="Helical" evidence="1">
    <location>
        <begin position="142"/>
        <end position="162"/>
    </location>
</feature>
<dbReference type="AlphaFoldDB" id="A0A2P6R4A0"/>
<feature type="transmembrane region" description="Helical" evidence="1">
    <location>
        <begin position="174"/>
        <end position="194"/>
    </location>
</feature>
<gene>
    <name evidence="2" type="ORF">RchiOBHm_Chr4g0444091</name>
</gene>
<dbReference type="PANTHER" id="PTHR36714:SF1">
    <property type="entry name" value="T23E23.1"/>
    <property type="match status" value="1"/>
</dbReference>
<evidence type="ECO:0000256" key="1">
    <source>
        <dbReference type="SAM" id="Phobius"/>
    </source>
</evidence>
<reference evidence="2 3" key="1">
    <citation type="journal article" date="2018" name="Nat. Genet.">
        <title>The Rosa genome provides new insights in the design of modern roses.</title>
        <authorList>
            <person name="Bendahmane M."/>
        </authorList>
    </citation>
    <scope>NUCLEOTIDE SEQUENCE [LARGE SCALE GENOMIC DNA]</scope>
    <source>
        <strain evidence="3">cv. Old Blush</strain>
    </source>
</reference>
<comment type="caution">
    <text evidence="2">The sequence shown here is derived from an EMBL/GenBank/DDBJ whole genome shotgun (WGS) entry which is preliminary data.</text>
</comment>
<accession>A0A2P6R4A0</accession>
<dbReference type="EMBL" id="PDCK01000042">
    <property type="protein sequence ID" value="PRQ41179.1"/>
    <property type="molecule type" value="Genomic_DNA"/>
</dbReference>
<dbReference type="OMA" id="KTRWHER"/>
<protein>
    <submittedName>
        <fullName evidence="2">Uncharacterized protein</fullName>
    </submittedName>
</protein>
<feature type="transmembrane region" description="Helical" evidence="1">
    <location>
        <begin position="12"/>
        <end position="29"/>
    </location>
</feature>
<evidence type="ECO:0000313" key="3">
    <source>
        <dbReference type="Proteomes" id="UP000238479"/>
    </source>
</evidence>
<keyword evidence="1" id="KW-0812">Transmembrane</keyword>